<evidence type="ECO:0000313" key="7">
    <source>
        <dbReference type="Proteomes" id="UP000001299"/>
    </source>
</evidence>
<dbReference type="STRING" id="515622.bpr_I2387"/>
<dbReference type="SUPFAM" id="SSF53756">
    <property type="entry name" value="UDP-Glycosyltransferase/glycogen phosphorylase"/>
    <property type="match status" value="1"/>
</dbReference>
<dbReference type="KEGG" id="bpb:bpr_I2387"/>
<dbReference type="AlphaFoldDB" id="E0RZK4"/>
<dbReference type="Proteomes" id="UP000001299">
    <property type="component" value="Chromosome 1"/>
</dbReference>
<accession>E0RZK4</accession>
<keyword evidence="7" id="KW-1185">Reference proteome</keyword>
<keyword evidence="4" id="KW-1133">Transmembrane helix</keyword>
<evidence type="ECO:0000313" key="6">
    <source>
        <dbReference type="EMBL" id="ADL35120.1"/>
    </source>
</evidence>
<organism evidence="6 7">
    <name type="scientific">Butyrivibrio proteoclasticus (strain ATCC 51982 / DSM 14932 / B316)</name>
    <name type="common">Clostridium proteoclasticum</name>
    <dbReference type="NCBI Taxonomy" id="515622"/>
    <lineage>
        <taxon>Bacteria</taxon>
        <taxon>Bacillati</taxon>
        <taxon>Bacillota</taxon>
        <taxon>Clostridia</taxon>
        <taxon>Lachnospirales</taxon>
        <taxon>Lachnospiraceae</taxon>
        <taxon>Butyrivibrio</taxon>
    </lineage>
</organism>
<dbReference type="EMBL" id="CP001810">
    <property type="protein sequence ID" value="ADL35120.1"/>
    <property type="molecule type" value="Genomic_DNA"/>
</dbReference>
<dbReference type="Pfam" id="PF08660">
    <property type="entry name" value="Alg14"/>
    <property type="match status" value="1"/>
</dbReference>
<dbReference type="Gene3D" id="3.40.50.2000">
    <property type="entry name" value="Glycogen Phosphorylase B"/>
    <property type="match status" value="1"/>
</dbReference>
<keyword evidence="5" id="KW-0472">Membrane</keyword>
<evidence type="ECO:0000256" key="2">
    <source>
        <dbReference type="ARBA" id="ARBA00022692"/>
    </source>
</evidence>
<gene>
    <name evidence="6" type="ordered locus">bpr_I2387</name>
</gene>
<proteinExistence type="predicted"/>
<dbReference type="GO" id="GO:0004577">
    <property type="term" value="F:N-acetylglucosaminyldiphosphodolichol N-acetylglucosaminyltransferase activity"/>
    <property type="evidence" value="ECO:0007669"/>
    <property type="project" value="TreeGrafter"/>
</dbReference>
<name>E0RZK4_BUTPB</name>
<evidence type="ECO:0000256" key="3">
    <source>
        <dbReference type="ARBA" id="ARBA00022824"/>
    </source>
</evidence>
<dbReference type="HOGENOM" id="CLU_064541_3_0_9"/>
<dbReference type="NCBIfam" id="NF041549">
    <property type="entry name" value="PssD"/>
    <property type="match status" value="1"/>
</dbReference>
<evidence type="ECO:0000256" key="5">
    <source>
        <dbReference type="ARBA" id="ARBA00023136"/>
    </source>
</evidence>
<reference evidence="6 7" key="1">
    <citation type="journal article" date="2010" name="PLoS ONE">
        <title>The glycobiome of the rumen bacterium Butyrivibrio proteoclasticus B316(T) highlights adaptation to a polysaccharide-rich environment.</title>
        <authorList>
            <person name="Kelly W.J."/>
            <person name="Leahy S.C."/>
            <person name="Altermann E."/>
            <person name="Yeoman C.J."/>
            <person name="Dunne J.C."/>
            <person name="Kong Z."/>
            <person name="Pacheco D.M."/>
            <person name="Li D."/>
            <person name="Noel S.J."/>
            <person name="Moon C.D."/>
            <person name="Cookson A.L."/>
            <person name="Attwood G.T."/>
        </authorList>
    </citation>
    <scope>NUCLEOTIDE SEQUENCE [LARGE SCALE GENOMIC DNA]</scope>
    <source>
        <strain evidence="7">ATCC 51982 / DSM 14932 / B316</strain>
    </source>
</reference>
<dbReference type="InterPro" id="IPR013969">
    <property type="entry name" value="Oligosacch_biosynth_Alg14"/>
</dbReference>
<dbReference type="GO" id="GO:0006488">
    <property type="term" value="P:dolichol-linked oligosaccharide biosynthetic process"/>
    <property type="evidence" value="ECO:0007669"/>
    <property type="project" value="InterPro"/>
</dbReference>
<dbReference type="PANTHER" id="PTHR12154">
    <property type="entry name" value="GLYCOSYL TRANSFERASE-RELATED"/>
    <property type="match status" value="1"/>
</dbReference>
<sequence>MNKEGVKKICFVASSGGHLEEISRLKGIEKAYDCFLVTEKSDFEIKNFCDKRYIVPMMNRRQLNFLPKFIWLFYRTLRILLKERPDFIITTGALVAYPFCVVGKLLGIKVVYVESFARVNEPSLTGKLVYNMSDLFMVQWEDMLEKYPKSMLGGGIF</sequence>
<keyword evidence="3" id="KW-0256">Endoplasmic reticulum</keyword>
<evidence type="ECO:0000256" key="1">
    <source>
        <dbReference type="ARBA" id="ARBA00004389"/>
    </source>
</evidence>
<dbReference type="RefSeq" id="WP_013281773.1">
    <property type="nucleotide sequence ID" value="NC_014387.1"/>
</dbReference>
<evidence type="ECO:0000256" key="4">
    <source>
        <dbReference type="ARBA" id="ARBA00022989"/>
    </source>
</evidence>
<comment type="subcellular location">
    <subcellularLocation>
        <location evidence="1">Endoplasmic reticulum membrane</location>
        <topology evidence="1">Single-pass membrane protein</topology>
    </subcellularLocation>
</comment>
<dbReference type="PANTHER" id="PTHR12154:SF4">
    <property type="entry name" value="UDP-N-ACETYLGLUCOSAMINE TRANSFERASE SUBUNIT ALG14 HOMOLOG"/>
    <property type="match status" value="1"/>
</dbReference>
<dbReference type="eggNOG" id="COG0707">
    <property type="taxonomic scope" value="Bacteria"/>
</dbReference>
<keyword evidence="2" id="KW-0812">Transmembrane</keyword>
<protein>
    <submittedName>
        <fullName evidence="6">Polysaccharide biosynthesis protein</fullName>
    </submittedName>
</protein>